<dbReference type="EMBL" id="CM035407">
    <property type="protein sequence ID" value="KAH7443391.1"/>
    <property type="molecule type" value="Genomic_DNA"/>
</dbReference>
<dbReference type="Proteomes" id="UP000825935">
    <property type="component" value="Chromosome 2"/>
</dbReference>
<dbReference type="GO" id="GO:0071555">
    <property type="term" value="P:cell wall organization"/>
    <property type="evidence" value="ECO:0007669"/>
    <property type="project" value="UniProtKB-UniRule"/>
</dbReference>
<evidence type="ECO:0000256" key="4">
    <source>
        <dbReference type="ARBA" id="ARBA00023180"/>
    </source>
</evidence>
<gene>
    <name evidence="7" type="ORF">KP509_02G032400</name>
</gene>
<evidence type="ECO:0000313" key="7">
    <source>
        <dbReference type="EMBL" id="KAH7443391.1"/>
    </source>
</evidence>
<evidence type="ECO:0000256" key="1">
    <source>
        <dbReference type="ARBA" id="ARBA00010481"/>
    </source>
</evidence>
<comment type="similarity">
    <text evidence="1 6">Belongs to the glycosyltransferase 37 family.</text>
</comment>
<accession>A0A8T2V4G6</accession>
<dbReference type="EC" id="2.4.1.-" evidence="6"/>
<dbReference type="PANTHER" id="PTHR31889">
    <property type="entry name" value="FUCOSYLTRANSFERASE 2-RELATED"/>
    <property type="match status" value="1"/>
</dbReference>
<dbReference type="GO" id="GO:0032580">
    <property type="term" value="C:Golgi cisterna membrane"/>
    <property type="evidence" value="ECO:0007669"/>
    <property type="project" value="UniProtKB-SubCell"/>
</dbReference>
<keyword evidence="2 6" id="KW-0328">Glycosyltransferase</keyword>
<dbReference type="Gene3D" id="3.40.50.11340">
    <property type="match status" value="1"/>
</dbReference>
<dbReference type="OrthoDB" id="428346at2759"/>
<evidence type="ECO:0000256" key="5">
    <source>
        <dbReference type="ARBA" id="ARBA00023316"/>
    </source>
</evidence>
<protein>
    <recommendedName>
        <fullName evidence="6">Fucosyltransferase</fullName>
        <ecNumber evidence="6">2.4.1.-</ecNumber>
    </recommendedName>
</protein>
<dbReference type="GO" id="GO:0008107">
    <property type="term" value="F:galactoside 2-alpha-L-fucosyltransferase activity"/>
    <property type="evidence" value="ECO:0007669"/>
    <property type="project" value="InterPro"/>
</dbReference>
<keyword evidence="4" id="KW-0325">Glycoprotein</keyword>
<keyword evidence="6" id="KW-0333">Golgi apparatus</keyword>
<keyword evidence="6" id="KW-1133">Transmembrane helix</keyword>
<keyword evidence="3 6" id="KW-0808">Transferase</keyword>
<keyword evidence="6" id="KW-0812">Transmembrane</keyword>
<feature type="transmembrane region" description="Helical" evidence="6">
    <location>
        <begin position="75"/>
        <end position="93"/>
    </location>
</feature>
<keyword evidence="8" id="KW-1185">Reference proteome</keyword>
<dbReference type="GO" id="GO:0009969">
    <property type="term" value="P:xyloglucan biosynthetic process"/>
    <property type="evidence" value="ECO:0007669"/>
    <property type="project" value="TreeGrafter"/>
</dbReference>
<comment type="function">
    <text evidence="6">May be involved in cell wall biosynthesis.</text>
</comment>
<evidence type="ECO:0000256" key="2">
    <source>
        <dbReference type="ARBA" id="ARBA00022676"/>
    </source>
</evidence>
<dbReference type="GO" id="GO:0042546">
    <property type="term" value="P:cell wall biogenesis"/>
    <property type="evidence" value="ECO:0007669"/>
    <property type="project" value="InterPro"/>
</dbReference>
<evidence type="ECO:0000313" key="8">
    <source>
        <dbReference type="Proteomes" id="UP000825935"/>
    </source>
</evidence>
<keyword evidence="6" id="KW-0472">Membrane</keyword>
<evidence type="ECO:0000256" key="6">
    <source>
        <dbReference type="RuleBase" id="RU367004"/>
    </source>
</evidence>
<name>A0A8T2V4G6_CERRI</name>
<dbReference type="FunFam" id="3.40.50.11340:FF:000005">
    <property type="entry name" value="Galactoside 2-alpha-L-fucosyltransferase"/>
    <property type="match status" value="1"/>
</dbReference>
<dbReference type="Pfam" id="PF03254">
    <property type="entry name" value="XG_FTase"/>
    <property type="match status" value="1"/>
</dbReference>
<reference evidence="7" key="1">
    <citation type="submission" date="2021-08" db="EMBL/GenBank/DDBJ databases">
        <title>WGS assembly of Ceratopteris richardii.</title>
        <authorList>
            <person name="Marchant D.B."/>
            <person name="Chen G."/>
            <person name="Jenkins J."/>
            <person name="Shu S."/>
            <person name="Leebens-Mack J."/>
            <person name="Grimwood J."/>
            <person name="Schmutz J."/>
            <person name="Soltis P."/>
            <person name="Soltis D."/>
            <person name="Chen Z.-H."/>
        </authorList>
    </citation>
    <scope>NUCLEOTIDE SEQUENCE</scope>
    <source>
        <strain evidence="7">Whitten #5841</strain>
        <tissue evidence="7">Leaf</tissue>
    </source>
</reference>
<comment type="caution">
    <text evidence="7">The sequence shown here is derived from an EMBL/GenBank/DDBJ whole genome shotgun (WGS) entry which is preliminary data.</text>
</comment>
<dbReference type="InterPro" id="IPR004938">
    <property type="entry name" value="XG_FTase"/>
</dbReference>
<proteinExistence type="inferred from homology"/>
<comment type="subcellular location">
    <subcellularLocation>
        <location evidence="6">Golgi apparatus</location>
        <location evidence="6">Golgi stack membrane</location>
        <topology evidence="6">Single-pass type II membrane protein</topology>
    </subcellularLocation>
</comment>
<dbReference type="PANTHER" id="PTHR31889:SF2">
    <property type="entry name" value="FUCOSYLTRANSFERASE 3"/>
    <property type="match status" value="1"/>
</dbReference>
<dbReference type="OMA" id="KYLFCEP"/>
<evidence type="ECO:0000256" key="3">
    <source>
        <dbReference type="ARBA" id="ARBA00022679"/>
    </source>
</evidence>
<sequence>MEPLMARPRKFSLHSEISLPSPNLPYQVSPTAAADTEAPSERNVEEIHFSVLHDLLQQRYHLHQSFFGKLPARHCAFLAVAFLGIFFLLSSMLSSSTLQLKSLPYYTLGDHEADDFTLGGLLSEESDRTQCYSRGLIHRLRVASPHVPSPYLVKALRDYEALHQRCGPGTEAFNKSALDLELALTGQGKQEIDGDCRYIVWTANSGLGNRIISIAASFVYALLTRRVLVLDGSSDMSQLLCEPFPGEISWILSPDFPPLSTLLLNQCSPHRFGLHLQQGTILSSRRDPPEIDQKTLFPSTLTSQPSSIFSYVYLLHDYDFFDKLFFCDEEQSSLQAIPWIILSTNMYFVPNLYLYLPQFREELNRLFPESDTIFHHISRYLFFPTNAVWSWMMRHYDAYLRKSSRILGVQIRSFEYPPVMHPELTDQILRCALENHLLPRISKVEGREHLSTGNSTAVLVTSLLPDYSEQIKEFYAEHSTETGEAVSVHQPSHEVHQNTKAHGHNVKAWGEMCLLSFSDNLVTSPMSTFGYVAQGLAGIRPWILVAQSSDTDSHFFQASSSESASPACSQVLSMDPCFHAPPYYNCAESRGDDTSTVLPCVRHCEDVSWGLKVFSQASLI</sequence>
<dbReference type="AlphaFoldDB" id="A0A8T2V4G6"/>
<keyword evidence="5 6" id="KW-0961">Cell wall biogenesis/degradation</keyword>
<organism evidence="7 8">
    <name type="scientific">Ceratopteris richardii</name>
    <name type="common">Triangle waterfern</name>
    <dbReference type="NCBI Taxonomy" id="49495"/>
    <lineage>
        <taxon>Eukaryota</taxon>
        <taxon>Viridiplantae</taxon>
        <taxon>Streptophyta</taxon>
        <taxon>Embryophyta</taxon>
        <taxon>Tracheophyta</taxon>
        <taxon>Polypodiopsida</taxon>
        <taxon>Polypodiidae</taxon>
        <taxon>Polypodiales</taxon>
        <taxon>Pteridineae</taxon>
        <taxon>Pteridaceae</taxon>
        <taxon>Parkerioideae</taxon>
        <taxon>Ceratopteris</taxon>
    </lineage>
</organism>